<dbReference type="InterPro" id="IPR032821">
    <property type="entry name" value="PKS_assoc"/>
</dbReference>
<keyword evidence="4 11" id="KW-0808">Transferase</keyword>
<dbReference type="GO" id="GO:0006633">
    <property type="term" value="P:fatty acid biosynthetic process"/>
    <property type="evidence" value="ECO:0007669"/>
    <property type="project" value="InterPro"/>
</dbReference>
<gene>
    <name evidence="11" type="ORF">FHR34_002454</name>
</gene>
<dbReference type="SUPFAM" id="SSF53383">
    <property type="entry name" value="PLP-dependent transferases"/>
    <property type="match status" value="1"/>
</dbReference>
<evidence type="ECO:0000256" key="7">
    <source>
        <dbReference type="ARBA" id="ARBA00023315"/>
    </source>
</evidence>
<dbReference type="InterPro" id="IPR014030">
    <property type="entry name" value="Ketoacyl_synth_N"/>
</dbReference>
<dbReference type="GO" id="GO:0030170">
    <property type="term" value="F:pyridoxal phosphate binding"/>
    <property type="evidence" value="ECO:0007669"/>
    <property type="project" value="InterPro"/>
</dbReference>
<evidence type="ECO:0000256" key="4">
    <source>
        <dbReference type="ARBA" id="ARBA00022679"/>
    </source>
</evidence>
<dbReference type="InterPro" id="IPR036736">
    <property type="entry name" value="ACP-like_sf"/>
</dbReference>
<dbReference type="InterPro" id="IPR009081">
    <property type="entry name" value="PP-bd_ACP"/>
</dbReference>
<dbReference type="Gene3D" id="3.30.559.30">
    <property type="entry name" value="Nonribosomal peptide synthetase, condensation domain"/>
    <property type="match status" value="1"/>
</dbReference>
<dbReference type="InterPro" id="IPR023213">
    <property type="entry name" value="CAT-like_dom_sf"/>
</dbReference>
<dbReference type="PROSITE" id="PS00606">
    <property type="entry name" value="KS3_1"/>
    <property type="match status" value="1"/>
</dbReference>
<dbReference type="InterPro" id="IPR014031">
    <property type="entry name" value="Ketoacyl_synth_C"/>
</dbReference>
<evidence type="ECO:0000256" key="5">
    <source>
        <dbReference type="ARBA" id="ARBA00022898"/>
    </source>
</evidence>
<dbReference type="GO" id="GO:0031177">
    <property type="term" value="F:phosphopantetheine binding"/>
    <property type="evidence" value="ECO:0007669"/>
    <property type="project" value="InterPro"/>
</dbReference>
<keyword evidence="6" id="KW-0045">Antibiotic biosynthesis</keyword>
<dbReference type="PANTHER" id="PTHR43775:SF37">
    <property type="entry name" value="SI:DKEY-61P9.11"/>
    <property type="match status" value="1"/>
</dbReference>
<dbReference type="Pfam" id="PF00202">
    <property type="entry name" value="Aminotran_3"/>
    <property type="match status" value="1"/>
</dbReference>
<keyword evidence="11" id="KW-0032">Aminotransferase</keyword>
<keyword evidence="12" id="KW-1185">Reference proteome</keyword>
<dbReference type="Pfam" id="PF00668">
    <property type="entry name" value="Condensation"/>
    <property type="match status" value="1"/>
</dbReference>
<dbReference type="InterPro" id="IPR016035">
    <property type="entry name" value="Acyl_Trfase/lysoPLipase"/>
</dbReference>
<proteinExistence type="predicted"/>
<evidence type="ECO:0000256" key="2">
    <source>
        <dbReference type="ARBA" id="ARBA00022450"/>
    </source>
</evidence>
<dbReference type="Gene3D" id="3.90.1150.10">
    <property type="entry name" value="Aspartate Aminotransferase, domain 1"/>
    <property type="match status" value="1"/>
</dbReference>
<dbReference type="SMART" id="SM00823">
    <property type="entry name" value="PKS_PP"/>
    <property type="match status" value="1"/>
</dbReference>
<dbReference type="GO" id="GO:0005737">
    <property type="term" value="C:cytoplasm"/>
    <property type="evidence" value="ECO:0007669"/>
    <property type="project" value="TreeGrafter"/>
</dbReference>
<dbReference type="InterPro" id="IPR015424">
    <property type="entry name" value="PyrdxlP-dep_Trfase"/>
</dbReference>
<evidence type="ECO:0000259" key="10">
    <source>
        <dbReference type="PROSITE" id="PS52004"/>
    </source>
</evidence>
<evidence type="ECO:0000313" key="11">
    <source>
        <dbReference type="EMBL" id="MBB4923461.1"/>
    </source>
</evidence>
<protein>
    <submittedName>
        <fullName evidence="11">Acyl transferase domain-containing protein/glutamate-1-semialdehyde aminotransferase</fullName>
    </submittedName>
</protein>
<dbReference type="InterPro" id="IPR049704">
    <property type="entry name" value="Aminotrans_3_PPA_site"/>
</dbReference>
<dbReference type="PANTHER" id="PTHR43775">
    <property type="entry name" value="FATTY ACID SYNTHASE"/>
    <property type="match status" value="1"/>
</dbReference>
<dbReference type="GO" id="GO:0004315">
    <property type="term" value="F:3-oxoacyl-[acyl-carrier-protein] synthase activity"/>
    <property type="evidence" value="ECO:0007669"/>
    <property type="project" value="InterPro"/>
</dbReference>
<evidence type="ECO:0000256" key="8">
    <source>
        <dbReference type="SAM" id="MobiDB-lite"/>
    </source>
</evidence>
<dbReference type="Gene3D" id="3.30.559.10">
    <property type="entry name" value="Chloramphenicol acetyltransferase-like domain"/>
    <property type="match status" value="1"/>
</dbReference>
<dbReference type="SUPFAM" id="SSF52151">
    <property type="entry name" value="FabD/lysophospholipase-like"/>
    <property type="match status" value="1"/>
</dbReference>
<dbReference type="GO" id="GO:0017000">
    <property type="term" value="P:antibiotic biosynthetic process"/>
    <property type="evidence" value="ECO:0007669"/>
    <property type="project" value="UniProtKB-KW"/>
</dbReference>
<dbReference type="InterPro" id="IPR016039">
    <property type="entry name" value="Thiolase-like"/>
</dbReference>
<keyword evidence="5" id="KW-0663">Pyridoxal phosphate</keyword>
<dbReference type="Gene3D" id="3.40.47.10">
    <property type="match status" value="1"/>
</dbReference>
<feature type="compositionally biased region" description="Pro residues" evidence="8">
    <location>
        <begin position="1566"/>
        <end position="1576"/>
    </location>
</feature>
<feature type="domain" description="Carrier" evidence="9">
    <location>
        <begin position="969"/>
        <end position="1044"/>
    </location>
</feature>
<dbReference type="Pfam" id="PF02801">
    <property type="entry name" value="Ketoacyl-synt_C"/>
    <property type="match status" value="1"/>
</dbReference>
<evidence type="ECO:0000256" key="1">
    <source>
        <dbReference type="ARBA" id="ARBA00001957"/>
    </source>
</evidence>
<dbReference type="PROSITE" id="PS52004">
    <property type="entry name" value="KS3_2"/>
    <property type="match status" value="1"/>
</dbReference>
<dbReference type="InterPro" id="IPR015422">
    <property type="entry name" value="PyrdxlP-dep_Trfase_small"/>
</dbReference>
<evidence type="ECO:0000313" key="12">
    <source>
        <dbReference type="Proteomes" id="UP000540506"/>
    </source>
</evidence>
<feature type="region of interest" description="Disordered" evidence="8">
    <location>
        <begin position="1549"/>
        <end position="1576"/>
    </location>
</feature>
<evidence type="ECO:0000256" key="3">
    <source>
        <dbReference type="ARBA" id="ARBA00022553"/>
    </source>
</evidence>
<dbReference type="Gene3D" id="1.10.1200.10">
    <property type="entry name" value="ACP-like"/>
    <property type="match status" value="1"/>
</dbReference>
<dbReference type="InterPro" id="IPR020841">
    <property type="entry name" value="PKS_Beta-ketoAc_synthase_dom"/>
</dbReference>
<dbReference type="InterPro" id="IPR015421">
    <property type="entry name" value="PyrdxlP-dep_Trfase_major"/>
</dbReference>
<feature type="domain" description="Ketosynthase family 3 (KS3)" evidence="10">
    <location>
        <begin position="25"/>
        <end position="455"/>
    </location>
</feature>
<dbReference type="Gene3D" id="3.30.70.3290">
    <property type="match status" value="1"/>
</dbReference>
<dbReference type="SMART" id="SM00827">
    <property type="entry name" value="PKS_AT"/>
    <property type="match status" value="1"/>
</dbReference>
<dbReference type="InterPro" id="IPR018201">
    <property type="entry name" value="Ketoacyl_synth_AS"/>
</dbReference>
<dbReference type="Pfam" id="PF00109">
    <property type="entry name" value="ketoacyl-synt"/>
    <property type="match status" value="1"/>
</dbReference>
<dbReference type="SMART" id="SM00825">
    <property type="entry name" value="PKS_KS"/>
    <property type="match status" value="1"/>
</dbReference>
<dbReference type="Pfam" id="PF00698">
    <property type="entry name" value="Acyl_transf_1"/>
    <property type="match status" value="1"/>
</dbReference>
<dbReference type="SUPFAM" id="SSF53901">
    <property type="entry name" value="Thiolase-like"/>
    <property type="match status" value="1"/>
</dbReference>
<dbReference type="GO" id="GO:0071770">
    <property type="term" value="P:DIM/DIP cell wall layer assembly"/>
    <property type="evidence" value="ECO:0007669"/>
    <property type="project" value="TreeGrafter"/>
</dbReference>
<dbReference type="EMBL" id="JACHJV010000001">
    <property type="protein sequence ID" value="MBB4923461.1"/>
    <property type="molecule type" value="Genomic_DNA"/>
</dbReference>
<dbReference type="InterPro" id="IPR020806">
    <property type="entry name" value="PKS_PP-bd"/>
</dbReference>
<dbReference type="GO" id="GO:0004312">
    <property type="term" value="F:fatty acid synthase activity"/>
    <property type="evidence" value="ECO:0007669"/>
    <property type="project" value="TreeGrafter"/>
</dbReference>
<accession>A0A7W7VUL4</accession>
<evidence type="ECO:0000259" key="9">
    <source>
        <dbReference type="PROSITE" id="PS50075"/>
    </source>
</evidence>
<dbReference type="GO" id="GO:0008483">
    <property type="term" value="F:transaminase activity"/>
    <property type="evidence" value="ECO:0007669"/>
    <property type="project" value="UniProtKB-KW"/>
</dbReference>
<dbReference type="Proteomes" id="UP000540506">
    <property type="component" value="Unassembled WGS sequence"/>
</dbReference>
<dbReference type="Gene3D" id="3.40.366.10">
    <property type="entry name" value="Malonyl-Coenzyme A Acyl Carrier Protein, domain 2"/>
    <property type="match status" value="1"/>
</dbReference>
<keyword evidence="3" id="KW-0597">Phosphoprotein</keyword>
<dbReference type="Gene3D" id="3.40.640.10">
    <property type="entry name" value="Type I PLP-dependent aspartate aminotransferase-like (Major domain)"/>
    <property type="match status" value="1"/>
</dbReference>
<reference evidence="11 12" key="1">
    <citation type="submission" date="2020-08" db="EMBL/GenBank/DDBJ databases">
        <title>Sequencing the genomes of 1000 actinobacteria strains.</title>
        <authorList>
            <person name="Klenk H.-P."/>
        </authorList>
    </citation>
    <scope>NUCLEOTIDE SEQUENCE [LARGE SCALE GENOMIC DNA]</scope>
    <source>
        <strain evidence="11 12">DSM 41654</strain>
    </source>
</reference>
<feature type="region of interest" description="Disordered" evidence="8">
    <location>
        <begin position="893"/>
        <end position="913"/>
    </location>
</feature>
<dbReference type="SUPFAM" id="SSF52777">
    <property type="entry name" value="CoA-dependent acyltransferases"/>
    <property type="match status" value="2"/>
</dbReference>
<keyword evidence="2" id="KW-0596">Phosphopantetheine</keyword>
<dbReference type="InterPro" id="IPR001227">
    <property type="entry name" value="Ac_transferase_dom_sf"/>
</dbReference>
<keyword evidence="7" id="KW-0012">Acyltransferase</keyword>
<dbReference type="GO" id="GO:0005886">
    <property type="term" value="C:plasma membrane"/>
    <property type="evidence" value="ECO:0007669"/>
    <property type="project" value="TreeGrafter"/>
</dbReference>
<name>A0A7W7VUL4_KITKI</name>
<dbReference type="InterPro" id="IPR005814">
    <property type="entry name" value="Aminotrans_3"/>
</dbReference>
<sequence>MIPRLIPRRGWGTQQQVIREEQQVQEPLAIVGMACRVPGATDYHSLWAGVEVGATGMVEVGEEDLRNEGISLDPSVRNRYVPVAAPLDGYNAFDSAAFGLSAGEANGLNLNNRVMMEVALEALEDAGYDPLRYSGNIGLFASGGGASPISVMKRIGDAQYGEVERPLKVSEAINWTALLDNDYLATRIAYPLDLRGPALTVQSACSSSLVALHLAAQSVLSGESDMALAGGVNIELPHRVGYYHQEGSIWSGDGYCRPFDAAANGTITGSGAGAVVIKRLEQAIADGDAVHAVIRGSAMNNDGNRKIGFTAPSVKQQSRVISAALAASGVDKRDIGYLETHGTATAIGDVVEWAAIEQALGADGVPCALGATKANLGHLGPAAGIMGVIKAALVIAHGRIPPVANFKERNPRIKPTSDRLFVPDSSSAWESEKPRRAGVSSMGIGGTNVHVVLEQAPVTDPADEAGDLVAILPVSAASRHSAERTADRVAEFAAEHPRRLRSLASTLSTGRRVLVHREAVVVVRQGDEVTSWRTGSRLAKRKHSGVLILPGQGTPAGDLTAAVAEIDGFADLLSESLQALPADDRSPVEGILAGACDASELEPRLAELAILVQSVTVARSLLADGLRPPALCGFSLGELAAGVLAGVFDLSEAAAVLSERARILRGAPAGGMIRVRLSQEALAPYLGPAVSLGIVPGAKDSMLSGEASAIDEVAARLRGEGIASVRVPVAHPYHSAVLHDLFAEYRAVWSQVDLRPAGLRVMSPTTGDWLDPETARDPDFWAGQLIRTVRFGDAVRKLRADEVDLAYVLDSDAGITPFVREAFGADALAMTTKKQAGYDSFSRARLLATAWSADRDRVGVATGETGPDHGTVGPTSRIHAPTYAFDHSVQEAQPTMQTEAAPTPDSGRTNPADQVQTPQVQAVAVQAPVVQAPVVQAPVVQAAAVQTAPVQTVAVAAQPSPALSPAQAAATAAGVRQIVAKLVGCAPQEVEPDTSLIELGYDSFLLIQLADALSAEYQVDIDVQQLFFELDSYQRLSEHIQGVAPSQHGAAEEIAPAQPSAPAPQPVRAPAVVRPAAPIAPAAPAPVVAAAPAEPLSVPVPRPSEPVAVAADGVDPLQAEIDWARRTTLSKRITVEDRFALADQRNLISRRNRREVSYPIVGIRGTGARFTDADGREFLDLCMGFGVNLLGHASEPLRAALRSFDPSDMLLGPQSSTAGDVARGIASLTGVDRVAFTSSGTEAVMGAVRAARARTGRRLVAQFAGSYHGTFDGVLVAPRAGGERGESTPLGRGTPPSMVQDVIILPYDDSALPVLESYGDQLAAVLVEPVQSRRPGYQPAELLHQLRALTSAHGAALIFDEIITGFRSHHGGAAAYFGVHPDLVTYGKVIGGGMPLGVIAGDAEFMAPIDGGRWREGDVGFPQRPSMVFAGTFSKHPMAMAVAQQMISHLKKESPRLQASLTAMTARLAGKINAHASAHGYPLSVDHFSSLFRFTIDGGPLAEDMFSIGLHNRGIYVWEGGTCFLSTAHTEADCAQIFEAVTETAAELATRGHWEKPRARRTSTPTPEPVPSAEPVPSPVEVAVAVAGEAPLTDGQKLLWMAAELGGELGQAYQMSDVLRIDGTVDAERLRRALERVAARHEAVRTGFDEDGEFQRAVTHAVPSLAVSTLSDASPGDVEALLHRFAMRPVDLSAPSLFRFHLIQTEDATFLQATAPHVVVDGWSFEILWSELSDCYLGGTAGGALREPAGFLEYARWKRGDEDAQYEANGAPWRDRLEAAWGSARLIEGSGPWKPVTRVDTLPAQSLADLRELARSSGATRHTAALAAIAVASSLLAGTEQAIVMAHQTGQPRYTEQPLVGFCVDLLPIVVDLPADSTLTDVAKSVQRQILDASKNTSGLYRLLQEQRFRRQPAGLIAFNYEVHSSPGLFGTTATPVALPRQATARPATVTLGEQDGAIEMISEICEESELSSRSDQLATLVRQILADPAVPLGEIRQR</sequence>
<comment type="cofactor">
    <cofactor evidence="1">
        <name>pantetheine 4'-phosphate</name>
        <dbReference type="ChEBI" id="CHEBI:47942"/>
    </cofactor>
</comment>
<dbReference type="InterPro" id="IPR001242">
    <property type="entry name" value="Condensation_dom"/>
</dbReference>
<organism evidence="11 12">
    <name type="scientific">Kitasatospora kifunensis</name>
    <name type="common">Streptomyces kifunensis</name>
    <dbReference type="NCBI Taxonomy" id="58351"/>
    <lineage>
        <taxon>Bacteria</taxon>
        <taxon>Bacillati</taxon>
        <taxon>Actinomycetota</taxon>
        <taxon>Actinomycetes</taxon>
        <taxon>Kitasatosporales</taxon>
        <taxon>Streptomycetaceae</taxon>
        <taxon>Kitasatospora</taxon>
    </lineage>
</organism>
<evidence type="ECO:0000256" key="6">
    <source>
        <dbReference type="ARBA" id="ARBA00023194"/>
    </source>
</evidence>
<dbReference type="InterPro" id="IPR014043">
    <property type="entry name" value="Acyl_transferase_dom"/>
</dbReference>
<dbReference type="PROSITE" id="PS00600">
    <property type="entry name" value="AA_TRANSFER_CLASS_3"/>
    <property type="match status" value="1"/>
</dbReference>
<dbReference type="Pfam" id="PF00550">
    <property type="entry name" value="PP-binding"/>
    <property type="match status" value="1"/>
</dbReference>
<dbReference type="SUPFAM" id="SSF47336">
    <property type="entry name" value="ACP-like"/>
    <property type="match status" value="1"/>
</dbReference>
<dbReference type="PROSITE" id="PS50075">
    <property type="entry name" value="CARRIER"/>
    <property type="match status" value="1"/>
</dbReference>
<dbReference type="RefSeq" id="WP_184935469.1">
    <property type="nucleotide sequence ID" value="NZ_JACHJV010000001.1"/>
</dbReference>
<comment type="caution">
    <text evidence="11">The sequence shown here is derived from an EMBL/GenBank/DDBJ whole genome shotgun (WGS) entry which is preliminary data.</text>
</comment>
<dbReference type="CDD" id="cd00833">
    <property type="entry name" value="PKS"/>
    <property type="match status" value="1"/>
</dbReference>
<dbReference type="Pfam" id="PF16197">
    <property type="entry name" value="KAsynt_C_assoc"/>
    <property type="match status" value="1"/>
</dbReference>
<dbReference type="InterPro" id="IPR050091">
    <property type="entry name" value="PKS_NRPS_Biosynth_Enz"/>
</dbReference>